<dbReference type="RefSeq" id="XP_012184645.1">
    <property type="nucleotide sequence ID" value="XM_012329255.1"/>
</dbReference>
<sequence length="339" mass="36956">MTYNTRSAARKKNLRAQGRARSRTPVARAGSSSSIRPAVVETRERAIVMPTPNWQGFHVIWQYGDEVDTPLPQFPPPPPEFAQVLAYLAEKNDEDSMDEDSSMNDDSQDNQSVAESWYGITGSFSPGSGQRTETETEVSGSSRETTPTVFSSQADDHDRGDVIDNAPQTVGPRPLRRNVQRIHIPATNGRNAPVNYQQHPKPLRREATEIIYSGTTGMPSSLSRTESTVTEIAGEIELEKLADVSNVPEQVFTFAPRVLDKIAMTASLRQSPNGGWKLEAFGPLPALAKAIMLAVSSPDTSEGTGNVATQSAQLASTPRRENGDKTRALQTTLGPVRRL</sequence>
<feature type="region of interest" description="Disordered" evidence="1">
    <location>
        <begin position="1"/>
        <end position="37"/>
    </location>
</feature>
<accession>J4I0X6</accession>
<name>J4I0X6_9APHY</name>
<dbReference type="EMBL" id="HE797187">
    <property type="protein sequence ID" value="CCM05362.1"/>
    <property type="molecule type" value="Genomic_DNA"/>
</dbReference>
<feature type="compositionally biased region" description="Basic and acidic residues" evidence="1">
    <location>
        <begin position="318"/>
        <end position="327"/>
    </location>
</feature>
<evidence type="ECO:0000313" key="2">
    <source>
        <dbReference type="EMBL" id="CCM05362.1"/>
    </source>
</evidence>
<feature type="compositionally biased region" description="Basic residues" evidence="1">
    <location>
        <begin position="8"/>
        <end position="22"/>
    </location>
</feature>
<proteinExistence type="predicted"/>
<feature type="region of interest" description="Disordered" evidence="1">
    <location>
        <begin position="118"/>
        <end position="173"/>
    </location>
</feature>
<feature type="compositionally biased region" description="Polar residues" evidence="1">
    <location>
        <begin position="122"/>
        <end position="153"/>
    </location>
</feature>
<dbReference type="HOGENOM" id="CLU_818998_0_0_1"/>
<evidence type="ECO:0000313" key="3">
    <source>
        <dbReference type="Proteomes" id="UP000006352"/>
    </source>
</evidence>
<organism evidence="2 3">
    <name type="scientific">Fibroporia radiculosa</name>
    <dbReference type="NCBI Taxonomy" id="599839"/>
    <lineage>
        <taxon>Eukaryota</taxon>
        <taxon>Fungi</taxon>
        <taxon>Dikarya</taxon>
        <taxon>Basidiomycota</taxon>
        <taxon>Agaricomycotina</taxon>
        <taxon>Agaricomycetes</taxon>
        <taxon>Polyporales</taxon>
        <taxon>Fibroporiaceae</taxon>
        <taxon>Fibroporia</taxon>
    </lineage>
</organism>
<protein>
    <submittedName>
        <fullName evidence="2">Uncharacterized protein</fullName>
    </submittedName>
</protein>
<evidence type="ECO:0000256" key="1">
    <source>
        <dbReference type="SAM" id="MobiDB-lite"/>
    </source>
</evidence>
<dbReference type="Proteomes" id="UP000006352">
    <property type="component" value="Unassembled WGS sequence"/>
</dbReference>
<dbReference type="GeneID" id="24100273"/>
<gene>
    <name evidence="2" type="ORF">FIBRA_07576</name>
</gene>
<reference evidence="2 3" key="1">
    <citation type="journal article" date="2012" name="Appl. Environ. Microbiol.">
        <title>Short-read sequencing for genomic analysis of the brown rot fungus Fibroporia radiculosa.</title>
        <authorList>
            <person name="Tang J.D."/>
            <person name="Perkins A.D."/>
            <person name="Sonstegard T.S."/>
            <person name="Schroeder S.G."/>
            <person name="Burgess S.C."/>
            <person name="Diehl S.V."/>
        </authorList>
    </citation>
    <scope>NUCLEOTIDE SEQUENCE [LARGE SCALE GENOMIC DNA]</scope>
    <source>
        <strain evidence="2 3">TFFH 294</strain>
    </source>
</reference>
<dbReference type="InParanoid" id="J4I0X6"/>
<feature type="region of interest" description="Disordered" evidence="1">
    <location>
        <begin position="298"/>
        <end position="339"/>
    </location>
</feature>
<dbReference type="AlphaFoldDB" id="J4I0X6"/>
<keyword evidence="3" id="KW-1185">Reference proteome</keyword>
<feature type="compositionally biased region" description="Polar residues" evidence="1">
    <location>
        <begin position="298"/>
        <end position="316"/>
    </location>
</feature>